<name>A0A9W8C9S0_TRIRA</name>
<proteinExistence type="predicted"/>
<dbReference type="EMBL" id="JAFHDT010000003">
    <property type="protein sequence ID" value="KAI7811619.1"/>
    <property type="molecule type" value="Genomic_DNA"/>
</dbReference>
<organism evidence="1 2">
    <name type="scientific">Triplophysa rosa</name>
    <name type="common">Cave loach</name>
    <dbReference type="NCBI Taxonomy" id="992332"/>
    <lineage>
        <taxon>Eukaryota</taxon>
        <taxon>Metazoa</taxon>
        <taxon>Chordata</taxon>
        <taxon>Craniata</taxon>
        <taxon>Vertebrata</taxon>
        <taxon>Euteleostomi</taxon>
        <taxon>Actinopterygii</taxon>
        <taxon>Neopterygii</taxon>
        <taxon>Teleostei</taxon>
        <taxon>Ostariophysi</taxon>
        <taxon>Cypriniformes</taxon>
        <taxon>Nemacheilidae</taxon>
        <taxon>Triplophysa</taxon>
    </lineage>
</organism>
<protein>
    <submittedName>
        <fullName evidence="1">Uncharacterized protein</fullName>
    </submittedName>
</protein>
<gene>
    <name evidence="1" type="ORF">IRJ41_005601</name>
</gene>
<feature type="non-terminal residue" evidence="1">
    <location>
        <position position="1"/>
    </location>
</feature>
<comment type="caution">
    <text evidence="1">The sequence shown here is derived from an EMBL/GenBank/DDBJ whole genome shotgun (WGS) entry which is preliminary data.</text>
</comment>
<evidence type="ECO:0000313" key="1">
    <source>
        <dbReference type="EMBL" id="KAI7811619.1"/>
    </source>
</evidence>
<dbReference type="AlphaFoldDB" id="A0A9W8C9S0"/>
<accession>A0A9W8C9S0</accession>
<sequence>LNYRGHSPFESCVRGNSRGICFHKQRTGTLFIRTHTCSTARHLYEYRANTPTLS</sequence>
<dbReference type="Proteomes" id="UP001059041">
    <property type="component" value="Linkage Group LG3"/>
</dbReference>
<reference evidence="1" key="1">
    <citation type="submission" date="2021-02" db="EMBL/GenBank/DDBJ databases">
        <title>Comparative genomics reveals that relaxation of natural selection precedes convergent phenotypic evolution of cavefish.</title>
        <authorList>
            <person name="Peng Z."/>
        </authorList>
    </citation>
    <scope>NUCLEOTIDE SEQUENCE</scope>
    <source>
        <tissue evidence="1">Muscle</tissue>
    </source>
</reference>
<evidence type="ECO:0000313" key="2">
    <source>
        <dbReference type="Proteomes" id="UP001059041"/>
    </source>
</evidence>
<keyword evidence="2" id="KW-1185">Reference proteome</keyword>